<dbReference type="InterPro" id="IPR007569">
    <property type="entry name" value="DUF559"/>
</dbReference>
<evidence type="ECO:0000259" key="1">
    <source>
        <dbReference type="Pfam" id="PF04480"/>
    </source>
</evidence>
<feature type="domain" description="DUF559" evidence="1">
    <location>
        <begin position="183"/>
        <end position="290"/>
    </location>
</feature>
<protein>
    <recommendedName>
        <fullName evidence="1">DUF559 domain-containing protein</fullName>
    </recommendedName>
</protein>
<sequence>MEAAIDVVRRHGGTCRTRDLREVGHYPRSIASAVAAGSIERARVGHFMAPDLAANAKRAIRVGGRIACASAAEILGLRVLNPSHVLHIEVGEHGSRFRRARDGKGRILPTTSRKHFEFHWAGTGAPEGALPSIVEVLTQAIDCLPPLDALCMIDSAREDVPWIGAAPKLSVAEFEQLLNGLSERGRELARRSTTLSQAVGETVARERLREAGIVARPQVGLPGDYFADLLIGDRLVFECEGYSAHGTSDAFESDRERMALLRACGYIVLNFSHKQILGDWESVLSTVQFVMRRGLHLFHPE</sequence>
<accession>A0ABN2K8B0</accession>
<evidence type="ECO:0000313" key="3">
    <source>
        <dbReference type="Proteomes" id="UP001500506"/>
    </source>
</evidence>
<organism evidence="2 3">
    <name type="scientific">Agromyces humatus</name>
    <dbReference type="NCBI Taxonomy" id="279573"/>
    <lineage>
        <taxon>Bacteria</taxon>
        <taxon>Bacillati</taxon>
        <taxon>Actinomycetota</taxon>
        <taxon>Actinomycetes</taxon>
        <taxon>Micrococcales</taxon>
        <taxon>Microbacteriaceae</taxon>
        <taxon>Agromyces</taxon>
    </lineage>
</organism>
<reference evidence="2 3" key="1">
    <citation type="journal article" date="2019" name="Int. J. Syst. Evol. Microbiol.">
        <title>The Global Catalogue of Microorganisms (GCM) 10K type strain sequencing project: providing services to taxonomists for standard genome sequencing and annotation.</title>
        <authorList>
            <consortium name="The Broad Institute Genomics Platform"/>
            <consortium name="The Broad Institute Genome Sequencing Center for Infectious Disease"/>
            <person name="Wu L."/>
            <person name="Ma J."/>
        </authorList>
    </citation>
    <scope>NUCLEOTIDE SEQUENCE [LARGE SCALE GENOMIC DNA]</scope>
    <source>
        <strain evidence="2 3">JCM 14319</strain>
    </source>
</reference>
<dbReference type="Pfam" id="PF04480">
    <property type="entry name" value="DUF559"/>
    <property type="match status" value="1"/>
</dbReference>
<evidence type="ECO:0000313" key="2">
    <source>
        <dbReference type="EMBL" id="GAA1750370.1"/>
    </source>
</evidence>
<dbReference type="EMBL" id="BAAANH010000001">
    <property type="protein sequence ID" value="GAA1750370.1"/>
    <property type="molecule type" value="Genomic_DNA"/>
</dbReference>
<dbReference type="Proteomes" id="UP001500506">
    <property type="component" value="Unassembled WGS sequence"/>
</dbReference>
<dbReference type="Gene3D" id="3.40.960.10">
    <property type="entry name" value="VSR Endonuclease"/>
    <property type="match status" value="1"/>
</dbReference>
<gene>
    <name evidence="2" type="ORF">GCM10009747_04630</name>
</gene>
<keyword evidence="3" id="KW-1185">Reference proteome</keyword>
<name>A0ABN2K8B0_9MICO</name>
<comment type="caution">
    <text evidence="2">The sequence shown here is derived from an EMBL/GenBank/DDBJ whole genome shotgun (WGS) entry which is preliminary data.</text>
</comment>
<proteinExistence type="predicted"/>